<reference evidence="1" key="2">
    <citation type="submission" date="2025-08" db="UniProtKB">
        <authorList>
            <consortium name="Ensembl"/>
        </authorList>
    </citation>
    <scope>IDENTIFICATION</scope>
</reference>
<dbReference type="Proteomes" id="UP000694399">
    <property type="component" value="Chromosome A3"/>
</dbReference>
<evidence type="ECO:0000313" key="2">
    <source>
        <dbReference type="Proteomes" id="UP000694399"/>
    </source>
</evidence>
<organism evidence="1 2">
    <name type="scientific">Panthera leo</name>
    <name type="common">Lion</name>
    <dbReference type="NCBI Taxonomy" id="9689"/>
    <lineage>
        <taxon>Eukaryota</taxon>
        <taxon>Metazoa</taxon>
        <taxon>Chordata</taxon>
        <taxon>Craniata</taxon>
        <taxon>Vertebrata</taxon>
        <taxon>Euteleostomi</taxon>
        <taxon>Mammalia</taxon>
        <taxon>Eutheria</taxon>
        <taxon>Laurasiatheria</taxon>
        <taxon>Carnivora</taxon>
        <taxon>Feliformia</taxon>
        <taxon>Felidae</taxon>
        <taxon>Pantherinae</taxon>
        <taxon>Panthera</taxon>
    </lineage>
</organism>
<proteinExistence type="predicted"/>
<protein>
    <submittedName>
        <fullName evidence="1">Uncharacterized protein</fullName>
    </submittedName>
</protein>
<sequence length="84" mass="9409">VIDGCLAATSLSPKIYLAHVQMERFSISLLVHHPITINRNYISSSHCVYSLVQGSVIKDMVKEIDVRTNNNIKQTMHNNTTAVK</sequence>
<name>A0A8C8Y9Y6_PANLE</name>
<reference evidence="1" key="1">
    <citation type="journal article" date="2019" name="bioRxiv">
        <title>Long live the king: chromosome-level assembly of the lion (Panthera leo) using linked-read, Hi-C, and long read data.</title>
        <authorList>
            <person name="Armstrong E.E."/>
            <person name="Taylor R.W."/>
            <person name="Miller D.E."/>
            <person name="Kaelin C."/>
            <person name="Barsh G."/>
            <person name="Hadly E.A."/>
            <person name="Petrov D."/>
        </authorList>
    </citation>
    <scope>NUCLEOTIDE SEQUENCE [LARGE SCALE GENOMIC DNA]</scope>
</reference>
<reference evidence="1" key="3">
    <citation type="submission" date="2025-09" db="UniProtKB">
        <authorList>
            <consortium name="Ensembl"/>
        </authorList>
    </citation>
    <scope>IDENTIFICATION</scope>
</reference>
<dbReference type="AlphaFoldDB" id="A0A8C8Y9Y6"/>
<accession>A0A8C8Y9Y6</accession>
<dbReference type="Ensembl" id="ENSPLOT00000031926.1">
    <property type="protein sequence ID" value="ENSPLOP00000028899.1"/>
    <property type="gene ID" value="ENSPLOG00000021190.1"/>
</dbReference>
<dbReference type="GeneTree" id="ENSGT00910000147441"/>
<evidence type="ECO:0000313" key="1">
    <source>
        <dbReference type="Ensembl" id="ENSPLOP00000028899.1"/>
    </source>
</evidence>
<keyword evidence="2" id="KW-1185">Reference proteome</keyword>